<dbReference type="OrthoDB" id="9790247at2"/>
<dbReference type="InterPro" id="IPR046524">
    <property type="entry name" value="DUF6701"/>
</dbReference>
<evidence type="ECO:0000259" key="1">
    <source>
        <dbReference type="Pfam" id="PF20419"/>
    </source>
</evidence>
<name>A0A6L5JTG8_RHOTE</name>
<protein>
    <recommendedName>
        <fullName evidence="1">DUF6701 domain-containing protein</fullName>
    </recommendedName>
</protein>
<organism evidence="2 3">
    <name type="scientific">Rhodocyclus tenuis</name>
    <name type="common">Rhodospirillum tenue</name>
    <dbReference type="NCBI Taxonomy" id="1066"/>
    <lineage>
        <taxon>Bacteria</taxon>
        <taxon>Pseudomonadati</taxon>
        <taxon>Pseudomonadota</taxon>
        <taxon>Betaproteobacteria</taxon>
        <taxon>Rhodocyclales</taxon>
        <taxon>Rhodocyclaceae</taxon>
        <taxon>Rhodocyclus</taxon>
    </lineage>
</organism>
<evidence type="ECO:0000313" key="2">
    <source>
        <dbReference type="EMBL" id="MQY50687.1"/>
    </source>
</evidence>
<dbReference type="SUPFAM" id="SSF49899">
    <property type="entry name" value="Concanavalin A-like lectins/glucanases"/>
    <property type="match status" value="1"/>
</dbReference>
<reference evidence="2 3" key="1">
    <citation type="submission" date="2019-10" db="EMBL/GenBank/DDBJ databases">
        <title>Whole-genome sequence of the purple nonsulfur photosynthetic bacterium Rhodocyclus tenuis.</title>
        <authorList>
            <person name="Kyndt J.A."/>
            <person name="Meyer T.E."/>
        </authorList>
    </citation>
    <scope>NUCLEOTIDE SEQUENCE [LARGE SCALE GENOMIC DNA]</scope>
    <source>
        <strain evidence="2 3">DSM 110</strain>
    </source>
</reference>
<comment type="caution">
    <text evidence="2">The sequence shown here is derived from an EMBL/GenBank/DDBJ whole genome shotgun (WGS) entry which is preliminary data.</text>
</comment>
<accession>A0A6L5JTG8</accession>
<dbReference type="Gene3D" id="2.60.120.200">
    <property type="match status" value="1"/>
</dbReference>
<feature type="domain" description="DUF6701" evidence="1">
    <location>
        <begin position="791"/>
        <end position="1225"/>
    </location>
</feature>
<proteinExistence type="predicted"/>
<evidence type="ECO:0000313" key="3">
    <source>
        <dbReference type="Proteomes" id="UP000480275"/>
    </source>
</evidence>
<dbReference type="AlphaFoldDB" id="A0A6L5JTG8"/>
<sequence>MPLTPDTFPLRRAATASCAAIRCTVRLGVWLRQRVRGALLALVLFAPLAAQATNYVLPGKLPSLCYQSSSTRYTCPFGLSLDWNDSISVRNPNTTLAVSGTLWLNGNEINTGSTASGFVITADTIAGNNYANVNAALSATGNISLGYNSNVIGDITAGGYFSTQWYSSVTGSITASSISDSGGSDYIGNLVATSGYVSLGSGDTVTGSINAAGSINLSSGNSVSGDVVSSGSWIALRSSGTTVSGNVNAYSSVLLESGATVGANVTSTAGQVQINSSGASVGGNVLAASDISLGSGDQVLGSVTSTGGNVILYSSSATVGKCVTASSSKSIYLGWAASVGGVCCLSGGTCGTSCVSNNSGQSMPSACQGSSNTCIVDSFASGTLNSSLWNALSISGGFTPAVANVSGSPRIRMTTNAGNESTMLQLKKWFPGAGNKIVVDFDYYVYGGSGADGLSVVFSDASVAPQPGGFGGSLGYASRDGSVNGFAGGWLAVGLDEYGNFSNNTEGRPGYPAGWSAPSGANSSAGFRANAVAVRGSGSGLNGYALLASTGTLTTPLWRSSNTSATSQHFRITIDHTNNVNAYVTVERDVSGGGSNYTTLIPKFDVLASGSGQAAVPQNWLVSFAGSTGTSNNYREIANLRICAPYVTDPGNSANAGAFDCLETGANVPWVATARHPLYTKLAGADFAIDIAALKSDGTLESNYVAAGGSSKYVKVELFDDTTPAATCSAYANPVAAQTVAFVSGNPSSAAGRTRTGAFSVSRAYAKLRCRVKECTDGTCGSFTSQAPACSTDQFAVRPGAVSLMTSASAAAPSATASPVIKAGAVFSLQAITSTSASDAYAGSLLQDGTKLSAQISTQATTQQSGGTVGTLTPTSLIANAAAVSATYSEVGYLYLAPGAFLDDSFTAVDSAQGDCVTDTTGNANLAVSVNAAGQYGCHIGNTAAVSLGRFIPDHFKTTTIEGCSAAPFTYSGQPFTVRIDALNATSANTLNYANAFANGVTLSDGSGSPSPGGFGATGSIPGTAFAGAAGAGQGFASVNTPTYTFSTTPTAPRTISVRATDNDAVSSAGFAEGNAHIRSGRLWLANAYGSELLDLPLTLEAQYWNAGGYYVTNRDDVCTSLAGSSIALSGYQQNLSACETYFVPATAQTAANGKFPLRLKAPGAGNSGSVALTVNTGAAASGQTCVSPTVSSATAGNVPWFGNVPTARATFGVRKTPLIYRRETY</sequence>
<dbReference type="InterPro" id="IPR013320">
    <property type="entry name" value="ConA-like_dom_sf"/>
</dbReference>
<gene>
    <name evidence="2" type="ORF">GHK24_02690</name>
</gene>
<dbReference type="EMBL" id="WIXJ01000001">
    <property type="protein sequence ID" value="MQY50687.1"/>
    <property type="molecule type" value="Genomic_DNA"/>
</dbReference>
<dbReference type="Pfam" id="PF20419">
    <property type="entry name" value="DUF6701"/>
    <property type="match status" value="1"/>
</dbReference>
<dbReference type="Proteomes" id="UP000480275">
    <property type="component" value="Unassembled WGS sequence"/>
</dbReference>